<dbReference type="SUPFAM" id="SSF52833">
    <property type="entry name" value="Thioredoxin-like"/>
    <property type="match status" value="1"/>
</dbReference>
<dbReference type="InterPro" id="IPR050214">
    <property type="entry name" value="Cys_Synth/Cystath_Beta-Synth"/>
</dbReference>
<dbReference type="CDD" id="cd01561">
    <property type="entry name" value="CBS_like"/>
    <property type="match status" value="1"/>
</dbReference>
<accession>A0ABY5MI79</accession>
<dbReference type="SUPFAM" id="SSF53686">
    <property type="entry name" value="Tryptophan synthase beta subunit-like PLP-dependent enzymes"/>
    <property type="match status" value="1"/>
</dbReference>
<comment type="catalytic activity">
    <reaction evidence="4">
        <text>O-acetyl-L-serine + hydrogen sulfide = L-cysteine + acetate</text>
        <dbReference type="Rhea" id="RHEA:14829"/>
        <dbReference type="ChEBI" id="CHEBI:29919"/>
        <dbReference type="ChEBI" id="CHEBI:30089"/>
        <dbReference type="ChEBI" id="CHEBI:35235"/>
        <dbReference type="ChEBI" id="CHEBI:58340"/>
        <dbReference type="EC" id="2.5.1.47"/>
    </reaction>
</comment>
<evidence type="ECO:0000256" key="5">
    <source>
        <dbReference type="SAM" id="MobiDB-lite"/>
    </source>
</evidence>
<dbReference type="Proteomes" id="UP001342418">
    <property type="component" value="Chromosome"/>
</dbReference>
<dbReference type="CDD" id="cd02066">
    <property type="entry name" value="GRX_family"/>
    <property type="match status" value="1"/>
</dbReference>
<dbReference type="InterPro" id="IPR002109">
    <property type="entry name" value="Glutaredoxin"/>
</dbReference>
<comment type="cofactor">
    <cofactor evidence="1">
        <name>pyridoxal 5'-phosphate</name>
        <dbReference type="ChEBI" id="CHEBI:597326"/>
    </cofactor>
</comment>
<dbReference type="Gene3D" id="3.40.30.10">
    <property type="entry name" value="Glutaredoxin"/>
    <property type="match status" value="1"/>
</dbReference>
<evidence type="ECO:0000256" key="2">
    <source>
        <dbReference type="ARBA" id="ARBA00012681"/>
    </source>
</evidence>
<dbReference type="EMBL" id="CP030941">
    <property type="protein sequence ID" value="UUP16589.1"/>
    <property type="molecule type" value="Genomic_DNA"/>
</dbReference>
<dbReference type="InterPro" id="IPR036052">
    <property type="entry name" value="TrpB-like_PALP_sf"/>
</dbReference>
<dbReference type="NCBIfam" id="TIGR01136">
    <property type="entry name" value="cysKM"/>
    <property type="match status" value="1"/>
</dbReference>
<dbReference type="RefSeq" id="WP_338529001.1">
    <property type="nucleotide sequence ID" value="NZ_CP030941.1"/>
</dbReference>
<dbReference type="PANTHER" id="PTHR10314">
    <property type="entry name" value="CYSTATHIONINE BETA-SYNTHASE"/>
    <property type="match status" value="1"/>
</dbReference>
<evidence type="ECO:0000313" key="8">
    <source>
        <dbReference type="EMBL" id="UUP16589.1"/>
    </source>
</evidence>
<dbReference type="PRINTS" id="PR00160">
    <property type="entry name" value="GLUTAREDOXIN"/>
</dbReference>
<dbReference type="Pfam" id="PF00462">
    <property type="entry name" value="Glutaredoxin"/>
    <property type="match status" value="1"/>
</dbReference>
<gene>
    <name evidence="8" type="primary">cysK_1</name>
    <name evidence="8" type="ORF">NTH_01036</name>
</gene>
<dbReference type="InterPro" id="IPR001926">
    <property type="entry name" value="TrpB-like_PALP"/>
</dbReference>
<dbReference type="InterPro" id="IPR036249">
    <property type="entry name" value="Thioredoxin-like_sf"/>
</dbReference>
<keyword evidence="9" id="KW-1185">Reference proteome</keyword>
<protein>
    <recommendedName>
        <fullName evidence="2">cysteine synthase</fullName>
        <ecNumber evidence="2">2.5.1.47</ecNumber>
    </recommendedName>
</protein>
<name>A0ABY5MI79_9HYPH</name>
<evidence type="ECO:0000259" key="6">
    <source>
        <dbReference type="Pfam" id="PF00291"/>
    </source>
</evidence>
<evidence type="ECO:0000259" key="7">
    <source>
        <dbReference type="Pfam" id="PF00462"/>
    </source>
</evidence>
<evidence type="ECO:0000256" key="4">
    <source>
        <dbReference type="ARBA" id="ARBA00047931"/>
    </source>
</evidence>
<dbReference type="InterPro" id="IPR014025">
    <property type="entry name" value="Glutaredoxin_subgr"/>
</dbReference>
<feature type="compositionally biased region" description="Polar residues" evidence="5">
    <location>
        <begin position="1"/>
        <end position="22"/>
    </location>
</feature>
<dbReference type="Gene3D" id="3.40.50.1100">
    <property type="match status" value="2"/>
</dbReference>
<dbReference type="NCBIfam" id="TIGR01139">
    <property type="entry name" value="cysK"/>
    <property type="match status" value="1"/>
</dbReference>
<dbReference type="PROSITE" id="PS51354">
    <property type="entry name" value="GLUTAREDOXIN_2"/>
    <property type="match status" value="1"/>
</dbReference>
<proteinExistence type="predicted"/>
<dbReference type="InterPro" id="IPR005859">
    <property type="entry name" value="CysK"/>
</dbReference>
<dbReference type="Pfam" id="PF00291">
    <property type="entry name" value="PALP"/>
    <property type="match status" value="1"/>
</dbReference>
<evidence type="ECO:0000256" key="3">
    <source>
        <dbReference type="ARBA" id="ARBA00022898"/>
    </source>
</evidence>
<dbReference type="GO" id="GO:0004124">
    <property type="term" value="F:cysteine synthase activity"/>
    <property type="evidence" value="ECO:0007669"/>
    <property type="project" value="UniProtKB-EC"/>
</dbReference>
<feature type="region of interest" description="Disordered" evidence="5">
    <location>
        <begin position="1"/>
        <end position="30"/>
    </location>
</feature>
<keyword evidence="3" id="KW-0663">Pyridoxal phosphate</keyword>
<dbReference type="InterPro" id="IPR005856">
    <property type="entry name" value="Cys_synth"/>
</dbReference>
<evidence type="ECO:0000313" key="9">
    <source>
        <dbReference type="Proteomes" id="UP001342418"/>
    </source>
</evidence>
<evidence type="ECO:0000256" key="1">
    <source>
        <dbReference type="ARBA" id="ARBA00001933"/>
    </source>
</evidence>
<feature type="domain" description="Tryptophan synthase beta chain-like PALP" evidence="6">
    <location>
        <begin position="42"/>
        <end position="346"/>
    </location>
</feature>
<organism evidence="8 9">
    <name type="scientific">Nitratireductor thuwali</name>
    <dbReference type="NCBI Taxonomy" id="2267699"/>
    <lineage>
        <taxon>Bacteria</taxon>
        <taxon>Pseudomonadati</taxon>
        <taxon>Pseudomonadota</taxon>
        <taxon>Alphaproteobacteria</taxon>
        <taxon>Hyphomicrobiales</taxon>
        <taxon>Phyllobacteriaceae</taxon>
        <taxon>Nitratireductor</taxon>
    </lineage>
</organism>
<dbReference type="EC" id="2.5.1.47" evidence="2"/>
<sequence>MTYSTKPLPQEETNNGPSTGPWQANAGEERHAAPSRLYGSILETVGNTPSVRVDKLAPGGVALYVKLEAFNPLGSVKDRLALGIIEAAERDGTLKPGQTVVEATSGNTGIGLAMVCARKGYPLVVTMAENFSVERRRLMRYLGARVVLTPAAEKGSGMLNKARELAEKHGWFLCRQFENEANADMHSRTTAQEILADFGENGLDYWVTGFGTGGTLKGVARVLKEKSPGTKIIATEPDNSPLLGSGVAQSYRDDGSPAASHPIFRPHLMQGWSPDFIPKLTNDVLKARLIDRLVPVSGADALEYARALARQEGIFCGITAGATFAAALQIARDAPQGSRILAMLPDTGERYLSTPLFDDISNEMNAEENEIAASTPSYRFDAPSQAAPAAGDAAVPEPTKAAWDFVEQVTSDPEEQVVLFALEWCEFCWSVRKLFAAADIPYRSVDLDSVAYQENNWGGDIRVALRKKISAPTIPQIFVGGEHVGGCTETLDAFKDGRLQDLLKAKGVAFDASKSVDPYEFFPKWLHPR</sequence>
<keyword evidence="8" id="KW-0808">Transferase</keyword>
<feature type="domain" description="Glutaredoxin" evidence="7">
    <location>
        <begin position="417"/>
        <end position="484"/>
    </location>
</feature>
<reference evidence="8 9" key="1">
    <citation type="submission" date="2018-07" db="EMBL/GenBank/DDBJ databases">
        <title>Genome sequence of Nitratireductor thuwali#1536.</title>
        <authorList>
            <person name="Michoud G."/>
            <person name="Merlino G."/>
            <person name="Sefrji F.O."/>
            <person name="Daffonchio D."/>
        </authorList>
    </citation>
    <scope>NUCLEOTIDE SEQUENCE [LARGE SCALE GENOMIC DNA]</scope>
    <source>
        <strain evidence="9">Nit1536</strain>
    </source>
</reference>